<sequence length="113" mass="13476">MLHLIPRYFTLRSLLSNDLSAFLPETNLESTFHLHQCSVVVEWNEMQARVQMVEHLSYDGRLVRILIFYEGKSKQFNYENHCMIFNKLKVQYLDVSFSRDDVLHFDCKLFGLL</sequence>
<evidence type="ECO:0000313" key="2">
    <source>
        <dbReference type="Proteomes" id="UP000886998"/>
    </source>
</evidence>
<protein>
    <submittedName>
        <fullName evidence="1">Uncharacterized protein</fullName>
    </submittedName>
</protein>
<dbReference type="AlphaFoldDB" id="A0A8X6YB46"/>
<dbReference type="EMBL" id="BMAV01016589">
    <property type="protein sequence ID" value="GFY67487.1"/>
    <property type="molecule type" value="Genomic_DNA"/>
</dbReference>
<accession>A0A8X6YB46</accession>
<reference evidence="1" key="1">
    <citation type="submission" date="2020-08" db="EMBL/GenBank/DDBJ databases">
        <title>Multicomponent nature underlies the extraordinary mechanical properties of spider dragline silk.</title>
        <authorList>
            <person name="Kono N."/>
            <person name="Nakamura H."/>
            <person name="Mori M."/>
            <person name="Yoshida Y."/>
            <person name="Ohtoshi R."/>
            <person name="Malay A.D."/>
            <person name="Moran D.A.P."/>
            <person name="Tomita M."/>
            <person name="Numata K."/>
            <person name="Arakawa K."/>
        </authorList>
    </citation>
    <scope>NUCLEOTIDE SEQUENCE</scope>
</reference>
<keyword evidence="2" id="KW-1185">Reference proteome</keyword>
<name>A0A8X6YB46_9ARAC</name>
<gene>
    <name evidence="1" type="ORF">TNIN_375631</name>
</gene>
<proteinExistence type="predicted"/>
<organism evidence="1 2">
    <name type="scientific">Trichonephila inaurata madagascariensis</name>
    <dbReference type="NCBI Taxonomy" id="2747483"/>
    <lineage>
        <taxon>Eukaryota</taxon>
        <taxon>Metazoa</taxon>
        <taxon>Ecdysozoa</taxon>
        <taxon>Arthropoda</taxon>
        <taxon>Chelicerata</taxon>
        <taxon>Arachnida</taxon>
        <taxon>Araneae</taxon>
        <taxon>Araneomorphae</taxon>
        <taxon>Entelegynae</taxon>
        <taxon>Araneoidea</taxon>
        <taxon>Nephilidae</taxon>
        <taxon>Trichonephila</taxon>
        <taxon>Trichonephila inaurata</taxon>
    </lineage>
</organism>
<evidence type="ECO:0000313" key="1">
    <source>
        <dbReference type="EMBL" id="GFY67487.1"/>
    </source>
</evidence>
<dbReference type="Proteomes" id="UP000886998">
    <property type="component" value="Unassembled WGS sequence"/>
</dbReference>
<comment type="caution">
    <text evidence="1">The sequence shown here is derived from an EMBL/GenBank/DDBJ whole genome shotgun (WGS) entry which is preliminary data.</text>
</comment>